<feature type="compositionally biased region" description="Polar residues" evidence="1">
    <location>
        <begin position="108"/>
        <end position="120"/>
    </location>
</feature>
<reference evidence="3" key="1">
    <citation type="submission" date="2016-10" db="EMBL/GenBank/DDBJ databases">
        <authorList>
            <person name="Varghese N."/>
            <person name="Submissions S."/>
        </authorList>
    </citation>
    <scope>NUCLEOTIDE SEQUENCE [LARGE SCALE GENOMIC DNA]</scope>
    <source>
        <strain evidence="3">JCM 21621</strain>
    </source>
</reference>
<dbReference type="Proteomes" id="UP000242957">
    <property type="component" value="Unassembled WGS sequence"/>
</dbReference>
<evidence type="ECO:0000256" key="1">
    <source>
        <dbReference type="SAM" id="MobiDB-lite"/>
    </source>
</evidence>
<proteinExistence type="predicted"/>
<feature type="compositionally biased region" description="Low complexity" evidence="1">
    <location>
        <begin position="189"/>
        <end position="207"/>
    </location>
</feature>
<dbReference type="EMBL" id="FNIJ01000014">
    <property type="protein sequence ID" value="SDO68757.1"/>
    <property type="molecule type" value="Genomic_DNA"/>
</dbReference>
<sequence>MTPCGSQLRLPRERGDPINRRRCRSNCLAPWPIVGVGRMKRNASSADQATPMGWRIALARYAPYVAAHGPLDAIPVGASLLANQVFPSTSAWKENMAIASKLAPTGPLSTGASLRTQGKTCRSGPCPRHRRRRHFAGMAHSCRTARRKLVTCAATPRPARNPPAGCRASRGRRRPPARTGVRPCRHRSSASPGRPPAAALPTAARRC</sequence>
<dbReference type="AlphaFoldDB" id="A0A1H0LKM0"/>
<accession>A0A1H0LKM0</accession>
<gene>
    <name evidence="2" type="ORF">SAMN05216193_114103</name>
</gene>
<protein>
    <submittedName>
        <fullName evidence="2">Uncharacterized protein</fullName>
    </submittedName>
</protein>
<evidence type="ECO:0000313" key="2">
    <source>
        <dbReference type="EMBL" id="SDO68757.1"/>
    </source>
</evidence>
<feature type="region of interest" description="Disordered" evidence="1">
    <location>
        <begin position="155"/>
        <end position="207"/>
    </location>
</feature>
<keyword evidence="3" id="KW-1185">Reference proteome</keyword>
<name>A0A1H0LKM0_9PSED</name>
<feature type="region of interest" description="Disordered" evidence="1">
    <location>
        <begin position="108"/>
        <end position="128"/>
    </location>
</feature>
<organism evidence="2 3">
    <name type="scientific">Pseudomonas jinjuensis</name>
    <dbReference type="NCBI Taxonomy" id="198616"/>
    <lineage>
        <taxon>Bacteria</taxon>
        <taxon>Pseudomonadati</taxon>
        <taxon>Pseudomonadota</taxon>
        <taxon>Gammaproteobacteria</taxon>
        <taxon>Pseudomonadales</taxon>
        <taxon>Pseudomonadaceae</taxon>
        <taxon>Pseudomonas</taxon>
    </lineage>
</organism>
<evidence type="ECO:0000313" key="3">
    <source>
        <dbReference type="Proteomes" id="UP000242957"/>
    </source>
</evidence>
<feature type="compositionally biased region" description="Low complexity" evidence="1">
    <location>
        <begin position="155"/>
        <end position="168"/>
    </location>
</feature>